<evidence type="ECO:0000313" key="12">
    <source>
        <dbReference type="EMBL" id="BBG30711.1"/>
    </source>
</evidence>
<dbReference type="GO" id="GO:0005886">
    <property type="term" value="C:plasma membrane"/>
    <property type="evidence" value="ECO:0007669"/>
    <property type="project" value="UniProtKB-SubCell"/>
</dbReference>
<evidence type="ECO:0000256" key="10">
    <source>
        <dbReference type="HAMAP-Rule" id="MF_02202"/>
    </source>
</evidence>
<keyword evidence="3 10" id="KW-1003">Cell membrane</keyword>
<feature type="transmembrane region" description="Helical" evidence="10">
    <location>
        <begin position="128"/>
        <end position="151"/>
    </location>
</feature>
<dbReference type="OrthoDB" id="9805133at2"/>
<dbReference type="GO" id="GO:0043213">
    <property type="term" value="P:bacteriocin transport"/>
    <property type="evidence" value="ECO:0007669"/>
    <property type="project" value="InterPro"/>
</dbReference>
<feature type="transmembrane region" description="Helical" evidence="10">
    <location>
        <begin position="20"/>
        <end position="41"/>
    </location>
</feature>
<dbReference type="Pfam" id="PF01618">
    <property type="entry name" value="MotA_ExbB"/>
    <property type="match status" value="1"/>
</dbReference>
<evidence type="ECO:0000313" key="13">
    <source>
        <dbReference type="Proteomes" id="UP000267342"/>
    </source>
</evidence>
<dbReference type="GO" id="GO:0017038">
    <property type="term" value="P:protein import"/>
    <property type="evidence" value="ECO:0007669"/>
    <property type="project" value="TreeGrafter"/>
</dbReference>
<dbReference type="HAMAP" id="MF_02202">
    <property type="entry name" value="TolQ"/>
    <property type="match status" value="1"/>
</dbReference>
<dbReference type="InterPro" id="IPR002898">
    <property type="entry name" value="MotA_ExbB_proton_chnl"/>
</dbReference>
<dbReference type="PANTHER" id="PTHR30625">
    <property type="entry name" value="PROTEIN TOLQ"/>
    <property type="match status" value="1"/>
</dbReference>
<dbReference type="Proteomes" id="UP000267342">
    <property type="component" value="Chromosome"/>
</dbReference>
<keyword evidence="8 10" id="KW-0472">Membrane</keyword>
<sequence>MNESVEHSMSILSLVSHASGVVQAVMAILLLFSITSWVIIFRRGVDLVRARRALDGFEQRFWSGIDLNELYKSQPERPTGAAHVFHAGFREFNRQVTRLKDIGGIMGSVERGMRVALSREESRNGQHLSILAIISSASPYIGLFGTVWGIMGSFQSLSLAQQATLATVAPWIAEALIATATGLFAAIPAVIAYNRLSSSVDQLQTRYEDFAEELYAILERNLQAQRLQRERDKA</sequence>
<comment type="function">
    <text evidence="10">Part of the Tol-Pal system, which plays a role in outer membrane invagination during cell division and is important for maintaining outer membrane integrity.</text>
</comment>
<evidence type="ECO:0000256" key="1">
    <source>
        <dbReference type="ARBA" id="ARBA00004651"/>
    </source>
</evidence>
<comment type="subunit">
    <text evidence="10">The Tol-Pal system is composed of five core proteins: the inner membrane proteins TolA, TolQ and TolR, the periplasmic protein TolB and the outer membrane protein Pal. They form a network linking the inner and outer membranes and the peptidoglycan layer.</text>
</comment>
<evidence type="ECO:0000256" key="7">
    <source>
        <dbReference type="ARBA" id="ARBA00022989"/>
    </source>
</evidence>
<dbReference type="RefSeq" id="WP_027704670.1">
    <property type="nucleotide sequence ID" value="NZ_AP018933.1"/>
</dbReference>
<name>A0A348HGF9_9GAMM</name>
<evidence type="ECO:0000256" key="3">
    <source>
        <dbReference type="ARBA" id="ARBA00022475"/>
    </source>
</evidence>
<organism evidence="12 13">
    <name type="scientific">Zymobacter palmae</name>
    <dbReference type="NCBI Taxonomy" id="33074"/>
    <lineage>
        <taxon>Bacteria</taxon>
        <taxon>Pseudomonadati</taxon>
        <taxon>Pseudomonadota</taxon>
        <taxon>Gammaproteobacteria</taxon>
        <taxon>Oceanospirillales</taxon>
        <taxon>Halomonadaceae</taxon>
        <taxon>Zymobacter group</taxon>
        <taxon>Zymobacter</taxon>
    </lineage>
</organism>
<evidence type="ECO:0000256" key="6">
    <source>
        <dbReference type="ARBA" id="ARBA00022692"/>
    </source>
</evidence>
<comment type="subcellular location">
    <subcellularLocation>
        <location evidence="10">Cell inner membrane</location>
        <topology evidence="10">Multi-pass membrane protein</topology>
    </subcellularLocation>
    <subcellularLocation>
        <location evidence="1">Cell membrane</location>
        <topology evidence="1">Multi-pass membrane protein</topology>
    </subcellularLocation>
</comment>
<evidence type="ECO:0000256" key="8">
    <source>
        <dbReference type="ARBA" id="ARBA00023136"/>
    </source>
</evidence>
<comment type="similarity">
    <text evidence="2 10">Belongs to the ExbB/TolQ family.</text>
</comment>
<evidence type="ECO:0000256" key="4">
    <source>
        <dbReference type="ARBA" id="ARBA00022519"/>
    </source>
</evidence>
<evidence type="ECO:0000256" key="2">
    <source>
        <dbReference type="ARBA" id="ARBA00010442"/>
    </source>
</evidence>
<keyword evidence="6 10" id="KW-0812">Transmembrane</keyword>
<dbReference type="EMBL" id="AP018933">
    <property type="protein sequence ID" value="BBG30711.1"/>
    <property type="molecule type" value="Genomic_DNA"/>
</dbReference>
<dbReference type="KEGG" id="zpl:ZBT109_1965"/>
<protein>
    <recommendedName>
        <fullName evidence="10">Tol-Pal system protein TolQ</fullName>
    </recommendedName>
</protein>
<evidence type="ECO:0000259" key="11">
    <source>
        <dbReference type="Pfam" id="PF01618"/>
    </source>
</evidence>
<reference evidence="12 13" key="1">
    <citation type="submission" date="2018-09" db="EMBL/GenBank/DDBJ databases">
        <title>Zymobacter palmae IAM14233 (=T109) whole genome analysis.</title>
        <authorList>
            <person name="Yanase H."/>
        </authorList>
    </citation>
    <scope>NUCLEOTIDE SEQUENCE [LARGE SCALE GENOMIC DNA]</scope>
    <source>
        <strain evidence="12 13">IAM14233</strain>
    </source>
</reference>
<dbReference type="PANTHER" id="PTHR30625:SF3">
    <property type="entry name" value="TOL-PAL SYSTEM PROTEIN TOLQ"/>
    <property type="match status" value="1"/>
</dbReference>
<gene>
    <name evidence="10" type="primary">tolQ</name>
    <name evidence="12" type="ORF">ZBT109_1965</name>
</gene>
<keyword evidence="9 10" id="KW-0131">Cell cycle</keyword>
<evidence type="ECO:0000256" key="5">
    <source>
        <dbReference type="ARBA" id="ARBA00022618"/>
    </source>
</evidence>
<evidence type="ECO:0000256" key="9">
    <source>
        <dbReference type="ARBA" id="ARBA00023306"/>
    </source>
</evidence>
<dbReference type="InterPro" id="IPR014163">
    <property type="entry name" value="Tol-Pal_TolQ"/>
</dbReference>
<keyword evidence="7 10" id="KW-1133">Transmembrane helix</keyword>
<accession>A0A348HGF9</accession>
<dbReference type="AlphaFoldDB" id="A0A348HGF9"/>
<keyword evidence="4 10" id="KW-0997">Cell inner membrane</keyword>
<dbReference type="GO" id="GO:0051301">
    <property type="term" value="P:cell division"/>
    <property type="evidence" value="ECO:0007669"/>
    <property type="project" value="UniProtKB-UniRule"/>
</dbReference>
<feature type="domain" description="MotA/TolQ/ExbB proton channel" evidence="11">
    <location>
        <begin position="82"/>
        <end position="208"/>
    </location>
</feature>
<dbReference type="NCBIfam" id="TIGR02796">
    <property type="entry name" value="tolQ"/>
    <property type="match status" value="1"/>
</dbReference>
<keyword evidence="13" id="KW-1185">Reference proteome</keyword>
<dbReference type="InterPro" id="IPR050790">
    <property type="entry name" value="ExbB/TolQ_transport"/>
</dbReference>
<dbReference type="STRING" id="1123510.GCA_000620025_01127"/>
<feature type="transmembrane region" description="Helical" evidence="10">
    <location>
        <begin position="171"/>
        <end position="193"/>
    </location>
</feature>
<keyword evidence="5 10" id="KW-0132">Cell division</keyword>
<proteinExistence type="inferred from homology"/>